<keyword evidence="3" id="KW-1185">Reference proteome</keyword>
<dbReference type="Proteomes" id="UP000288168">
    <property type="component" value="Unassembled WGS sequence"/>
</dbReference>
<dbReference type="EMBL" id="NKCI01000074">
    <property type="protein sequence ID" value="RSL58415.1"/>
    <property type="molecule type" value="Genomic_DNA"/>
</dbReference>
<proteinExistence type="predicted"/>
<dbReference type="PANTHER" id="PTHR37994">
    <property type="entry name" value="ARAE_2_N DOMAIN-CONTAINING PROTEIN-RELATED"/>
    <property type="match status" value="1"/>
</dbReference>
<reference evidence="2 3" key="1">
    <citation type="submission" date="2017-06" db="EMBL/GenBank/DDBJ databases">
        <title>Comparative genomic analysis of Ambrosia Fusariam Clade fungi.</title>
        <authorList>
            <person name="Stajich J.E."/>
            <person name="Carrillo J."/>
            <person name="Kijimoto T."/>
            <person name="Eskalen A."/>
            <person name="O'Donnell K."/>
            <person name="Kasson M."/>
        </authorList>
    </citation>
    <scope>NUCLEOTIDE SEQUENCE [LARGE SCALE GENOMIC DNA]</scope>
    <source>
        <strain evidence="2 3">NRRL62584</strain>
    </source>
</reference>
<name>A0A428PZF4_9HYPO</name>
<feature type="domain" description="DUF2421" evidence="1">
    <location>
        <begin position="1"/>
        <end position="155"/>
    </location>
</feature>
<protein>
    <recommendedName>
        <fullName evidence="1">DUF2421 domain-containing protein</fullName>
    </recommendedName>
</protein>
<evidence type="ECO:0000259" key="1">
    <source>
        <dbReference type="Pfam" id="PF10334"/>
    </source>
</evidence>
<sequence length="163" mass="18170">MSLSASIGLLKGELSFGPFNQRVLRQAQEQCQYINQALRSLLKLAGSLPKELQERLVRTAGILEDRSIGDIMAVLGIIKQALRTGSPLPERLPTPLVRRAIESYLAQGGDAILTTTLVKDENHRRYCVAVTLYLKFLTSIDDLLLVLKAALGERHIIYQWEDA</sequence>
<accession>A0A428PZF4</accession>
<dbReference type="AlphaFoldDB" id="A0A428PZF4"/>
<evidence type="ECO:0000313" key="2">
    <source>
        <dbReference type="EMBL" id="RSL58415.1"/>
    </source>
</evidence>
<comment type="caution">
    <text evidence="2">The sequence shown here is derived from an EMBL/GenBank/DDBJ whole genome shotgun (WGS) entry which is preliminary data.</text>
</comment>
<organism evidence="2 3">
    <name type="scientific">Fusarium duplospermum</name>
    <dbReference type="NCBI Taxonomy" id="1325734"/>
    <lineage>
        <taxon>Eukaryota</taxon>
        <taxon>Fungi</taxon>
        <taxon>Dikarya</taxon>
        <taxon>Ascomycota</taxon>
        <taxon>Pezizomycotina</taxon>
        <taxon>Sordariomycetes</taxon>
        <taxon>Hypocreomycetidae</taxon>
        <taxon>Hypocreales</taxon>
        <taxon>Nectriaceae</taxon>
        <taxon>Fusarium</taxon>
        <taxon>Fusarium solani species complex</taxon>
    </lineage>
</organism>
<evidence type="ECO:0000313" key="3">
    <source>
        <dbReference type="Proteomes" id="UP000288168"/>
    </source>
</evidence>
<dbReference type="InterPro" id="IPR018820">
    <property type="entry name" value="BRE4-related_DUF2421"/>
</dbReference>
<dbReference type="OrthoDB" id="2274698at2759"/>
<dbReference type="STRING" id="1325734.A0A428PZF4"/>
<gene>
    <name evidence="2" type="ORF">CEP54_007833</name>
</gene>
<dbReference type="PANTHER" id="PTHR37994:SF3">
    <property type="entry name" value="ER TRANSPORTER 6TM N-TERMINAL DOMAIN-CONTAINING PROTEIN"/>
    <property type="match status" value="1"/>
</dbReference>
<dbReference type="Pfam" id="PF10334">
    <property type="entry name" value="BRE4"/>
    <property type="match status" value="1"/>
</dbReference>